<reference evidence="2 3" key="1">
    <citation type="journal article" date="2019" name="Fungal Biol. Biotechnol.">
        <title>Draft genome sequence of fastidious pathogen Ceratobasidium theobromae, which causes vascular-streak dieback in Theobroma cacao.</title>
        <authorList>
            <person name="Ali S.S."/>
            <person name="Asman A."/>
            <person name="Shao J."/>
            <person name="Firmansyah A.P."/>
            <person name="Susilo A.W."/>
            <person name="Rosmana A."/>
            <person name="McMahon P."/>
            <person name="Junaid M."/>
            <person name="Guest D."/>
            <person name="Kheng T.Y."/>
            <person name="Meinhardt L.W."/>
            <person name="Bailey B.A."/>
        </authorList>
    </citation>
    <scope>NUCLEOTIDE SEQUENCE [LARGE SCALE GENOMIC DNA]</scope>
    <source>
        <strain evidence="2 3">CT2</strain>
    </source>
</reference>
<accession>A0A5N5Q9A1</accession>
<evidence type="ECO:0000313" key="2">
    <source>
        <dbReference type="EMBL" id="KAB5588001.1"/>
    </source>
</evidence>
<dbReference type="AlphaFoldDB" id="A0A5N5Q9A1"/>
<evidence type="ECO:0000313" key="3">
    <source>
        <dbReference type="Proteomes" id="UP000383932"/>
    </source>
</evidence>
<gene>
    <name evidence="2" type="ORF">CTheo_8558</name>
</gene>
<keyword evidence="3" id="KW-1185">Reference proteome</keyword>
<protein>
    <submittedName>
        <fullName evidence="2">Uncharacterized protein</fullName>
    </submittedName>
</protein>
<evidence type="ECO:0000256" key="1">
    <source>
        <dbReference type="SAM" id="MobiDB-lite"/>
    </source>
</evidence>
<feature type="region of interest" description="Disordered" evidence="1">
    <location>
        <begin position="82"/>
        <end position="104"/>
    </location>
</feature>
<organism evidence="2 3">
    <name type="scientific">Ceratobasidium theobromae</name>
    <dbReference type="NCBI Taxonomy" id="1582974"/>
    <lineage>
        <taxon>Eukaryota</taxon>
        <taxon>Fungi</taxon>
        <taxon>Dikarya</taxon>
        <taxon>Basidiomycota</taxon>
        <taxon>Agaricomycotina</taxon>
        <taxon>Agaricomycetes</taxon>
        <taxon>Cantharellales</taxon>
        <taxon>Ceratobasidiaceae</taxon>
        <taxon>Ceratobasidium</taxon>
    </lineage>
</organism>
<name>A0A5N5Q9A1_9AGAM</name>
<dbReference type="EMBL" id="SSOP01000625">
    <property type="protein sequence ID" value="KAB5588001.1"/>
    <property type="molecule type" value="Genomic_DNA"/>
</dbReference>
<sequence>MSRGFWVTLHTCRSDVKLQWAAGLTGHLLATKEMCWTTAKQFKAEEPLRKIHEYSPRASVLTRTIYTGLFDTYEFPGRVKIIQPQEEDDDGDRQVGPDSGYYDH</sequence>
<dbReference type="Proteomes" id="UP000383932">
    <property type="component" value="Unassembled WGS sequence"/>
</dbReference>
<proteinExistence type="predicted"/>
<comment type="caution">
    <text evidence="2">The sequence shown here is derived from an EMBL/GenBank/DDBJ whole genome shotgun (WGS) entry which is preliminary data.</text>
</comment>